<name>A0ABW6IVT5_STRWE</name>
<dbReference type="EC" id="1.1.1.-" evidence="6"/>
<feature type="domain" description="D-isomer specific 2-hydroxyacid dehydrogenase catalytic" evidence="4">
    <location>
        <begin position="12"/>
        <end position="321"/>
    </location>
</feature>
<comment type="caution">
    <text evidence="6">The sequence shown here is derived from an EMBL/GenBank/DDBJ whole genome shotgun (WGS) entry which is preliminary data.</text>
</comment>
<evidence type="ECO:0000256" key="3">
    <source>
        <dbReference type="RuleBase" id="RU003719"/>
    </source>
</evidence>
<dbReference type="Pfam" id="PF00389">
    <property type="entry name" value="2-Hacid_dh"/>
    <property type="match status" value="1"/>
</dbReference>
<evidence type="ECO:0000313" key="6">
    <source>
        <dbReference type="EMBL" id="MFE5980962.1"/>
    </source>
</evidence>
<evidence type="ECO:0000256" key="1">
    <source>
        <dbReference type="ARBA" id="ARBA00005854"/>
    </source>
</evidence>
<dbReference type="RefSeq" id="WP_386251027.1">
    <property type="nucleotide sequence ID" value="NZ_JBHTRV010000009.1"/>
</dbReference>
<dbReference type="Proteomes" id="UP001600424">
    <property type="component" value="Unassembled WGS sequence"/>
</dbReference>
<dbReference type="InterPro" id="IPR006139">
    <property type="entry name" value="D-isomer_2_OHA_DH_cat_dom"/>
</dbReference>
<reference evidence="6 7" key="1">
    <citation type="submission" date="2024-09" db="EMBL/GenBank/DDBJ databases">
        <title>The Natural Products Discovery Center: Release of the First 8490 Sequenced Strains for Exploring Actinobacteria Biosynthetic Diversity.</title>
        <authorList>
            <person name="Kalkreuter E."/>
            <person name="Kautsar S.A."/>
            <person name="Yang D."/>
            <person name="Bader C.D."/>
            <person name="Teijaro C.N."/>
            <person name="Fluegel L."/>
            <person name="Davis C.M."/>
            <person name="Simpson J.R."/>
            <person name="Lauterbach L."/>
            <person name="Steele A.D."/>
            <person name="Gui C."/>
            <person name="Meng S."/>
            <person name="Li G."/>
            <person name="Viehrig K."/>
            <person name="Ye F."/>
            <person name="Su P."/>
            <person name="Kiefer A.F."/>
            <person name="Nichols A."/>
            <person name="Cepeda A.J."/>
            <person name="Yan W."/>
            <person name="Fan B."/>
            <person name="Jiang Y."/>
            <person name="Adhikari A."/>
            <person name="Zheng C.-J."/>
            <person name="Schuster L."/>
            <person name="Cowan T.M."/>
            <person name="Smanski M.J."/>
            <person name="Chevrette M.G."/>
            <person name="De Carvalho L.P.S."/>
            <person name="Shen B."/>
        </authorList>
    </citation>
    <scope>NUCLEOTIDE SEQUENCE [LARGE SCALE GENOMIC DNA]</scope>
    <source>
        <strain evidence="6 7">NPDC056472</strain>
    </source>
</reference>
<dbReference type="EMBL" id="JBHTRV010000009">
    <property type="protein sequence ID" value="MFE5980962.1"/>
    <property type="molecule type" value="Genomic_DNA"/>
</dbReference>
<evidence type="ECO:0000259" key="4">
    <source>
        <dbReference type="Pfam" id="PF00389"/>
    </source>
</evidence>
<accession>A0ABW6IVT5</accession>
<dbReference type="InterPro" id="IPR006140">
    <property type="entry name" value="D-isomer_DH_NAD-bd"/>
</dbReference>
<dbReference type="Pfam" id="PF02826">
    <property type="entry name" value="2-Hacid_dh_C"/>
    <property type="match status" value="1"/>
</dbReference>
<evidence type="ECO:0000256" key="2">
    <source>
        <dbReference type="ARBA" id="ARBA00023002"/>
    </source>
</evidence>
<dbReference type="CDD" id="cd05301">
    <property type="entry name" value="GDH"/>
    <property type="match status" value="1"/>
</dbReference>
<dbReference type="SUPFAM" id="SSF51735">
    <property type="entry name" value="NAD(P)-binding Rossmann-fold domains"/>
    <property type="match status" value="1"/>
</dbReference>
<dbReference type="GO" id="GO:0016491">
    <property type="term" value="F:oxidoreductase activity"/>
    <property type="evidence" value="ECO:0007669"/>
    <property type="project" value="UniProtKB-KW"/>
</dbReference>
<keyword evidence="2 3" id="KW-0560">Oxidoreductase</keyword>
<dbReference type="Gene3D" id="3.40.50.720">
    <property type="entry name" value="NAD(P)-binding Rossmann-like Domain"/>
    <property type="match status" value="2"/>
</dbReference>
<protein>
    <submittedName>
        <fullName evidence="6">2-hydroxyacid dehydrogenase</fullName>
        <ecNumber evidence="6">1.1.1.-</ecNumber>
    </submittedName>
</protein>
<evidence type="ECO:0000313" key="7">
    <source>
        <dbReference type="Proteomes" id="UP001600424"/>
    </source>
</evidence>
<sequence>MGLTGTGRRERVLVTRRLAPGTLDRLTAHHAVELHDSDAVMPRDRLLEAVRGKAAVLTTLDDRVDEEFLEAAGPGLRVVANHAVGLHNIDRGACAARGVEVTNTPGVLTESTADLTMALLLGAARRIGEGERTVRSGTPWNWAPNFLLGLELSGARLGILGMGEIGRAVARRARGFGLSIGYHNRSPLPDEHASGAAWRTLEQLLAESMLLVVSCPLTDRTRGLLDARHLALLPTGAVLVSITAGVVDEDALAAALGSGALLAAAVDHHTHEPAVNQALLAQEGALLTPHLGSATTHTRQAMGALAVDNILAVLDGRRPPTPA</sequence>
<dbReference type="InterPro" id="IPR036291">
    <property type="entry name" value="NAD(P)-bd_dom_sf"/>
</dbReference>
<dbReference type="InterPro" id="IPR050223">
    <property type="entry name" value="D-isomer_2-hydroxyacid_DH"/>
</dbReference>
<dbReference type="PANTHER" id="PTHR10996:SF283">
    <property type="entry name" value="GLYOXYLATE_HYDROXYPYRUVATE REDUCTASE B"/>
    <property type="match status" value="1"/>
</dbReference>
<dbReference type="SUPFAM" id="SSF52283">
    <property type="entry name" value="Formate/glycerate dehydrogenase catalytic domain-like"/>
    <property type="match status" value="1"/>
</dbReference>
<organism evidence="6 7">
    <name type="scientific">Streptomyces wedmorensis</name>
    <dbReference type="NCBI Taxonomy" id="43759"/>
    <lineage>
        <taxon>Bacteria</taxon>
        <taxon>Bacillati</taxon>
        <taxon>Actinomycetota</taxon>
        <taxon>Actinomycetes</taxon>
        <taxon>Kitasatosporales</taxon>
        <taxon>Streptomycetaceae</taxon>
        <taxon>Streptomyces</taxon>
    </lineage>
</organism>
<proteinExistence type="inferred from homology"/>
<keyword evidence="7" id="KW-1185">Reference proteome</keyword>
<evidence type="ECO:0000259" key="5">
    <source>
        <dbReference type="Pfam" id="PF02826"/>
    </source>
</evidence>
<feature type="domain" description="D-isomer specific 2-hydroxyacid dehydrogenase NAD-binding" evidence="5">
    <location>
        <begin position="117"/>
        <end position="292"/>
    </location>
</feature>
<comment type="similarity">
    <text evidence="1 3">Belongs to the D-isomer specific 2-hydroxyacid dehydrogenase family.</text>
</comment>
<gene>
    <name evidence="6" type="ORF">ACFQ63_14765</name>
</gene>
<dbReference type="PANTHER" id="PTHR10996">
    <property type="entry name" value="2-HYDROXYACID DEHYDROGENASE-RELATED"/>
    <property type="match status" value="1"/>
</dbReference>